<gene>
    <name evidence="2" type="ORF">LTR84_012911</name>
</gene>
<evidence type="ECO:0000313" key="3">
    <source>
        <dbReference type="Proteomes" id="UP001358417"/>
    </source>
</evidence>
<feature type="compositionally biased region" description="Basic and acidic residues" evidence="1">
    <location>
        <begin position="63"/>
        <end position="79"/>
    </location>
</feature>
<dbReference type="AlphaFoldDB" id="A0AAV9ND67"/>
<organism evidence="2 3">
    <name type="scientific">Exophiala bonariae</name>
    <dbReference type="NCBI Taxonomy" id="1690606"/>
    <lineage>
        <taxon>Eukaryota</taxon>
        <taxon>Fungi</taxon>
        <taxon>Dikarya</taxon>
        <taxon>Ascomycota</taxon>
        <taxon>Pezizomycotina</taxon>
        <taxon>Eurotiomycetes</taxon>
        <taxon>Chaetothyriomycetidae</taxon>
        <taxon>Chaetothyriales</taxon>
        <taxon>Herpotrichiellaceae</taxon>
        <taxon>Exophiala</taxon>
    </lineage>
</organism>
<dbReference type="GeneID" id="89981048"/>
<proteinExistence type="predicted"/>
<feature type="region of interest" description="Disordered" evidence="1">
    <location>
        <begin position="1"/>
        <end position="122"/>
    </location>
</feature>
<name>A0AAV9ND67_9EURO</name>
<reference evidence="2 3" key="1">
    <citation type="submission" date="2023-08" db="EMBL/GenBank/DDBJ databases">
        <title>Black Yeasts Isolated from many extreme environments.</title>
        <authorList>
            <person name="Coleine C."/>
            <person name="Stajich J.E."/>
            <person name="Selbmann L."/>
        </authorList>
    </citation>
    <scope>NUCLEOTIDE SEQUENCE [LARGE SCALE GENOMIC DNA]</scope>
    <source>
        <strain evidence="2 3">CCFEE 5792</strain>
    </source>
</reference>
<evidence type="ECO:0000313" key="2">
    <source>
        <dbReference type="EMBL" id="KAK5055162.1"/>
    </source>
</evidence>
<dbReference type="Proteomes" id="UP001358417">
    <property type="component" value="Unassembled WGS sequence"/>
</dbReference>
<sequence length="122" mass="13118">MAPKSLSESAKSNPTALGDPVSLKAETSDNEPTKKSQTKSQTNLDTIAPSPTEGDLSSDNDQDSSKKSLKDIAKQDLNEAMKGNPSMLGDPISLKAETTEKDPIEDDERGQITDNKKRDSKL</sequence>
<dbReference type="RefSeq" id="XP_064707593.1">
    <property type="nucleotide sequence ID" value="XM_064856417.1"/>
</dbReference>
<feature type="compositionally biased region" description="Basic and acidic residues" evidence="1">
    <location>
        <begin position="109"/>
        <end position="122"/>
    </location>
</feature>
<keyword evidence="3" id="KW-1185">Reference proteome</keyword>
<feature type="compositionally biased region" description="Polar residues" evidence="1">
    <location>
        <begin position="1"/>
        <end position="15"/>
    </location>
</feature>
<comment type="caution">
    <text evidence="2">The sequence shown here is derived from an EMBL/GenBank/DDBJ whole genome shotgun (WGS) entry which is preliminary data.</text>
</comment>
<evidence type="ECO:0000256" key="1">
    <source>
        <dbReference type="SAM" id="MobiDB-lite"/>
    </source>
</evidence>
<protein>
    <submittedName>
        <fullName evidence="2">Uncharacterized protein</fullName>
    </submittedName>
</protein>
<dbReference type="EMBL" id="JAVRRD010000009">
    <property type="protein sequence ID" value="KAK5055162.1"/>
    <property type="molecule type" value="Genomic_DNA"/>
</dbReference>
<accession>A0AAV9ND67</accession>